<keyword evidence="1" id="KW-0732">Signal</keyword>
<feature type="chain" id="PRO_5045853842" evidence="1">
    <location>
        <begin position="23"/>
        <end position="172"/>
    </location>
</feature>
<protein>
    <submittedName>
        <fullName evidence="2">Uncharacterized protein</fullName>
    </submittedName>
</protein>
<sequence length="172" mass="19420">MRPLFLLLALLWLGPLALPNHACTSVRAQKVMLFEKLKNSKAERLYEGDRLRFRIRGDKFWQEGFIREMRPDIQALVINDRFILLEEIDLVDRGSSFGKAAGYSLMTFGVAWTGIGLIGYNTDKDSNTQISGGELATGAASFVLGYALVKLLGQKKFRPGKYKRLRIVDTTF</sequence>
<evidence type="ECO:0000313" key="3">
    <source>
        <dbReference type="Proteomes" id="UP000770785"/>
    </source>
</evidence>
<gene>
    <name evidence="2" type="ORF">GGR27_003000</name>
</gene>
<organism evidence="2 3">
    <name type="scientific">Neolewinella antarctica</name>
    <dbReference type="NCBI Taxonomy" id="442734"/>
    <lineage>
        <taxon>Bacteria</taxon>
        <taxon>Pseudomonadati</taxon>
        <taxon>Bacteroidota</taxon>
        <taxon>Saprospiria</taxon>
        <taxon>Saprospirales</taxon>
        <taxon>Lewinellaceae</taxon>
        <taxon>Neolewinella</taxon>
    </lineage>
</organism>
<proteinExistence type="predicted"/>
<feature type="signal peptide" evidence="1">
    <location>
        <begin position="1"/>
        <end position="22"/>
    </location>
</feature>
<dbReference type="EMBL" id="JAATJH010000005">
    <property type="protein sequence ID" value="NJC27483.1"/>
    <property type="molecule type" value="Genomic_DNA"/>
</dbReference>
<dbReference type="RefSeq" id="WP_168038626.1">
    <property type="nucleotide sequence ID" value="NZ_JAATJH010000005.1"/>
</dbReference>
<accession>A0ABX0XFC7</accession>
<dbReference type="Proteomes" id="UP000770785">
    <property type="component" value="Unassembled WGS sequence"/>
</dbReference>
<keyword evidence="3" id="KW-1185">Reference proteome</keyword>
<evidence type="ECO:0000256" key="1">
    <source>
        <dbReference type="SAM" id="SignalP"/>
    </source>
</evidence>
<comment type="caution">
    <text evidence="2">The sequence shown here is derived from an EMBL/GenBank/DDBJ whole genome shotgun (WGS) entry which is preliminary data.</text>
</comment>
<reference evidence="2 3" key="1">
    <citation type="submission" date="2020-03" db="EMBL/GenBank/DDBJ databases">
        <title>Genomic Encyclopedia of Type Strains, Phase IV (KMG-IV): sequencing the most valuable type-strain genomes for metagenomic binning, comparative biology and taxonomic classification.</title>
        <authorList>
            <person name="Goeker M."/>
        </authorList>
    </citation>
    <scope>NUCLEOTIDE SEQUENCE [LARGE SCALE GENOMIC DNA]</scope>
    <source>
        <strain evidence="2 3">DSM 105096</strain>
    </source>
</reference>
<evidence type="ECO:0000313" key="2">
    <source>
        <dbReference type="EMBL" id="NJC27483.1"/>
    </source>
</evidence>
<name>A0ABX0XFC7_9BACT</name>